<accession>A0A8I1HTU2</accession>
<organism evidence="2 3">
    <name type="scientific">Corynebacterium tuberculostearicum</name>
    <dbReference type="NCBI Taxonomy" id="38304"/>
    <lineage>
        <taxon>Bacteria</taxon>
        <taxon>Bacillati</taxon>
        <taxon>Actinomycetota</taxon>
        <taxon>Actinomycetes</taxon>
        <taxon>Mycobacteriales</taxon>
        <taxon>Corynebacteriaceae</taxon>
        <taxon>Corynebacterium</taxon>
    </lineage>
</organism>
<dbReference type="Gene3D" id="3.40.50.1000">
    <property type="entry name" value="HAD superfamily/HAD-like"/>
    <property type="match status" value="1"/>
</dbReference>
<evidence type="ECO:0000259" key="1">
    <source>
        <dbReference type="Pfam" id="PF09949"/>
    </source>
</evidence>
<dbReference type="InterPro" id="IPR023214">
    <property type="entry name" value="HAD_sf"/>
</dbReference>
<dbReference type="EMBL" id="JAEHFL010000001">
    <property type="protein sequence ID" value="MBK3427140.1"/>
    <property type="molecule type" value="Genomic_DNA"/>
</dbReference>
<dbReference type="Pfam" id="PF09949">
    <property type="entry name" value="APP1_cat"/>
    <property type="match status" value="1"/>
</dbReference>
<dbReference type="PANTHER" id="PTHR28208:SF3">
    <property type="entry name" value="PHOSPHATIDATE PHOSPHATASE APP1"/>
    <property type="match status" value="1"/>
</dbReference>
<sequence length="338" mass="37419">MALSDIMRKAESSLNSITLKRSQRRGWQPLIVGYTGYGTTDQVRIFGRVLMHDPDEGKKDTWGQRGYQQFLTIQVGHHDVSVTIGEKTVTGTTDRNGYIDLLVHDHELEPGWHTATIEAANAKAVEVQLLIVDPAAKIGIISDIDDTVLVTWLPRALTAAWNSWAKRPSKRQAVPGMAEFYAQLQQRFPQAPVFYLSTGAWNTFGSLKKFLSHHGFPAGPMLLTDWGPTETGLFRSGQEHKRVQLRNLLIAYPDMQWILIGDDGQHDPLTYGDVANEHPDRIHSVLIRNLSPQEQLLSHGSLSPLADANEEGHFSIPLIQGANGDAIAAAFNAAHPAE</sequence>
<dbReference type="Proteomes" id="UP000603369">
    <property type="component" value="Unassembled WGS sequence"/>
</dbReference>
<dbReference type="InterPro" id="IPR019236">
    <property type="entry name" value="APP1_cat"/>
</dbReference>
<name>A0A8I1HTU2_9CORY</name>
<feature type="domain" description="Phosphatidate phosphatase APP1 catalytic" evidence="1">
    <location>
        <begin position="138"/>
        <end position="289"/>
    </location>
</feature>
<protein>
    <submittedName>
        <fullName evidence="2">DUF2183 domain-containing protein</fullName>
    </submittedName>
</protein>
<evidence type="ECO:0000313" key="3">
    <source>
        <dbReference type="Proteomes" id="UP000603369"/>
    </source>
</evidence>
<evidence type="ECO:0000313" key="2">
    <source>
        <dbReference type="EMBL" id="MBK3427140.1"/>
    </source>
</evidence>
<reference evidence="2 3" key="1">
    <citation type="submission" date="2020-12" db="EMBL/GenBank/DDBJ databases">
        <title>Draft genome sequence of the commensal strain Corynebacterium tuberculostearicum MFP09/CIP 102622 isolated from human skin.</title>
        <authorList>
            <person name="Boukerb A.M."/>
            <person name="Janvier X."/>
            <person name="Feuilloley M.G.J."/>
            <person name="Groboillot A."/>
        </authorList>
    </citation>
    <scope>NUCLEOTIDE SEQUENCE [LARGE SCALE GENOMIC DNA]</scope>
    <source>
        <strain evidence="2 3">CIP 102622</strain>
    </source>
</reference>
<keyword evidence="3" id="KW-1185">Reference proteome</keyword>
<comment type="caution">
    <text evidence="2">The sequence shown here is derived from an EMBL/GenBank/DDBJ whole genome shotgun (WGS) entry which is preliminary data.</text>
</comment>
<dbReference type="AlphaFoldDB" id="A0A8I1HTU2"/>
<gene>
    <name evidence="2" type="ORF">JDP02_01245</name>
</gene>
<dbReference type="RefSeq" id="WP_005323272.1">
    <property type="nucleotide sequence ID" value="NZ_CP175780.1"/>
</dbReference>
<proteinExistence type="predicted"/>
<dbReference type="GO" id="GO:0008195">
    <property type="term" value="F:phosphatidate phosphatase activity"/>
    <property type="evidence" value="ECO:0007669"/>
    <property type="project" value="InterPro"/>
</dbReference>
<dbReference type="InterPro" id="IPR052935">
    <property type="entry name" value="Mg2+_PAP"/>
</dbReference>
<dbReference type="PANTHER" id="PTHR28208">
    <property type="entry name" value="PHOSPHATIDATE PHOSPHATASE APP1"/>
    <property type="match status" value="1"/>
</dbReference>